<keyword evidence="6" id="KW-1133">Transmembrane helix</keyword>
<dbReference type="Gene3D" id="1.25.40.10">
    <property type="entry name" value="Tetratricopeptide repeat domain"/>
    <property type="match status" value="1"/>
</dbReference>
<dbReference type="InterPro" id="IPR011009">
    <property type="entry name" value="Kinase-like_dom_sf"/>
</dbReference>
<dbReference type="PROSITE" id="PS51158">
    <property type="entry name" value="ALPHA_KINASE"/>
    <property type="match status" value="1"/>
</dbReference>
<evidence type="ECO:0000256" key="2">
    <source>
        <dbReference type="ARBA" id="ARBA00022679"/>
    </source>
</evidence>
<proteinExistence type="predicted"/>
<reference evidence="9" key="1">
    <citation type="submission" date="2024-02" db="UniProtKB">
        <authorList>
            <consortium name="WormBaseParasite"/>
        </authorList>
    </citation>
    <scope>IDENTIFICATION</scope>
</reference>
<dbReference type="AlphaFoldDB" id="A0AAF5I278"/>
<dbReference type="GO" id="GO:0005524">
    <property type="term" value="F:ATP binding"/>
    <property type="evidence" value="ECO:0007669"/>
    <property type="project" value="UniProtKB-KW"/>
</dbReference>
<dbReference type="SMART" id="SM00811">
    <property type="entry name" value="Alpha_kinase"/>
    <property type="match status" value="1"/>
</dbReference>
<feature type="domain" description="Alpha-type protein kinase" evidence="7">
    <location>
        <begin position="77"/>
        <end position="306"/>
    </location>
</feature>
<feature type="transmembrane region" description="Helical" evidence="6">
    <location>
        <begin position="774"/>
        <end position="797"/>
    </location>
</feature>
<evidence type="ECO:0000259" key="7">
    <source>
        <dbReference type="PROSITE" id="PS51158"/>
    </source>
</evidence>
<dbReference type="Gene3D" id="3.30.200.20">
    <property type="entry name" value="Phosphorylase Kinase, domain 1"/>
    <property type="match status" value="2"/>
</dbReference>
<dbReference type="PANTHER" id="PTHR45992:SF2">
    <property type="entry name" value="EUKARYOTIC ELONGATION FACTOR 2 KINASE"/>
    <property type="match status" value="1"/>
</dbReference>
<keyword evidence="3" id="KW-0547">Nucleotide-binding</keyword>
<dbReference type="InterPro" id="IPR051852">
    <property type="entry name" value="Alpha-type_PK"/>
</dbReference>
<dbReference type="PANTHER" id="PTHR45992">
    <property type="entry name" value="EUKARYOTIC ELONGATION FACTOR 2 KINASE-RELATED"/>
    <property type="match status" value="1"/>
</dbReference>
<keyword evidence="5" id="KW-0067">ATP-binding</keyword>
<organism evidence="8 9">
    <name type="scientific">Strongyloides stercoralis</name>
    <name type="common">Threadworm</name>
    <dbReference type="NCBI Taxonomy" id="6248"/>
    <lineage>
        <taxon>Eukaryota</taxon>
        <taxon>Metazoa</taxon>
        <taxon>Ecdysozoa</taxon>
        <taxon>Nematoda</taxon>
        <taxon>Chromadorea</taxon>
        <taxon>Rhabditida</taxon>
        <taxon>Tylenchina</taxon>
        <taxon>Panagrolaimomorpha</taxon>
        <taxon>Strongyloidoidea</taxon>
        <taxon>Strongyloididae</taxon>
        <taxon>Strongyloides</taxon>
    </lineage>
</organism>
<sequence length="807" mass="92905">MNIIIKSDVHSMENIPNNLKTKSEIEKQLDSSNNEKRAKYIKLWKVLARKAIDLSLKDPWAKYKIENERTQKCIRYTYNAIRKVWRKDEVYVKKQNKAFARGAMRECFRVKKMDKLSNDTNWKLAMNYVCKRYIQDVDKNVLFEDVKLQMDSKLWAEEFNRHNPPKKIDIFRVSILEFVEEEDSPLYHLEHFIEDVVRMTPHAFSHFTFERSGHQLIVVDIQGVDDLYTDPQIHTVSGTEYGSGNLGTKEFDLSKNEIASKVQHNCLYPSNPSTKFSIKAQLLLDPCESIVSFKENAMERLRLRTFSMTSIASHESLKDGEHPEKCVCSHCLEKEDIDLAIGDFSESFTDKDSTCLDSSNDLENNESTMSVAAARRRRYYSGHSDTKSTQSERFQSAIRKFSTPAGFILSNNSNDSIINSLKNSNSLFVLGQIHLDLARYYCIGRFNFEKKSNDKTKSWESCVGNKLCDENIIYDKESAIFHLDIARKCGVLEAIKTIAEIAYDLPHDLLKDVNSLDLEKSNVIGFDDKITFGFQMMELAAEMSDRDAIHFIASSYETGQNLPTNKHANWSKAMYWYEKALEYYALEEYDHDDYKGVKKDLTFVSPQYEILAKMAQMSNEGGFGLERNSTEAYNFYNEAAEVAIAAMKGKLANKYYELAEMCNCKIKSKINVVTTTIGEESSNDVTIVTLPSITTKKRPYPTLTAIINTCPDDYHSPIKCKNGGVAKCKYWKNKIVGIPYCKCTEEYAGQFCDFPITLAFLKMTSSSPFLKYKFFFRFILPCIITFISLSIIFYLLISKRKKKEKKI</sequence>
<keyword evidence="8" id="KW-1185">Reference proteome</keyword>
<evidence type="ECO:0000313" key="9">
    <source>
        <dbReference type="WBParaSite" id="TCONS_00010862.p1"/>
    </source>
</evidence>
<evidence type="ECO:0000256" key="6">
    <source>
        <dbReference type="SAM" id="Phobius"/>
    </source>
</evidence>
<dbReference type="SUPFAM" id="SSF56112">
    <property type="entry name" value="Protein kinase-like (PK-like)"/>
    <property type="match status" value="1"/>
</dbReference>
<keyword evidence="6" id="KW-0472">Membrane</keyword>
<evidence type="ECO:0000256" key="3">
    <source>
        <dbReference type="ARBA" id="ARBA00022741"/>
    </source>
</evidence>
<dbReference type="InterPro" id="IPR011990">
    <property type="entry name" value="TPR-like_helical_dom_sf"/>
</dbReference>
<dbReference type="Pfam" id="PF02816">
    <property type="entry name" value="Alpha_kinase"/>
    <property type="match status" value="1"/>
</dbReference>
<dbReference type="GO" id="GO:1903013">
    <property type="term" value="P:response to differentiation-inducing factor 1"/>
    <property type="evidence" value="ECO:0007669"/>
    <property type="project" value="TreeGrafter"/>
</dbReference>
<protein>
    <submittedName>
        <fullName evidence="9">EGF-like domain-containing protein</fullName>
    </submittedName>
</protein>
<evidence type="ECO:0000256" key="1">
    <source>
        <dbReference type="ARBA" id="ARBA00022527"/>
    </source>
</evidence>
<evidence type="ECO:0000256" key="4">
    <source>
        <dbReference type="ARBA" id="ARBA00022777"/>
    </source>
</evidence>
<dbReference type="WBParaSite" id="TCONS_00010862.p1">
    <property type="protein sequence ID" value="TCONS_00010862.p1"/>
    <property type="gene ID" value="XLOC_004622"/>
</dbReference>
<name>A0AAF5I278_STRER</name>
<dbReference type="Proteomes" id="UP000035681">
    <property type="component" value="Unplaced"/>
</dbReference>
<keyword evidence="1" id="KW-0723">Serine/threonine-protein kinase</keyword>
<evidence type="ECO:0000256" key="5">
    <source>
        <dbReference type="ARBA" id="ARBA00022840"/>
    </source>
</evidence>
<evidence type="ECO:0000313" key="8">
    <source>
        <dbReference type="Proteomes" id="UP000035681"/>
    </source>
</evidence>
<dbReference type="GO" id="GO:0004686">
    <property type="term" value="F:elongation factor-2 kinase activity"/>
    <property type="evidence" value="ECO:0007669"/>
    <property type="project" value="TreeGrafter"/>
</dbReference>
<dbReference type="InterPro" id="IPR004166">
    <property type="entry name" value="a-kinase_dom"/>
</dbReference>
<keyword evidence="6" id="KW-0812">Transmembrane</keyword>
<keyword evidence="4" id="KW-0418">Kinase</keyword>
<accession>A0AAF5I278</accession>
<dbReference type="GO" id="GO:0031037">
    <property type="term" value="P:myosin II filament disassembly"/>
    <property type="evidence" value="ECO:0007669"/>
    <property type="project" value="TreeGrafter"/>
</dbReference>
<keyword evidence="2" id="KW-0808">Transferase</keyword>